<proteinExistence type="predicted"/>
<accession>A0A2U1NSQ2</accession>
<evidence type="ECO:0000313" key="1">
    <source>
        <dbReference type="EMBL" id="PWA76498.1"/>
    </source>
</evidence>
<gene>
    <name evidence="1" type="ORF">CTI12_AA234760</name>
</gene>
<evidence type="ECO:0000313" key="2">
    <source>
        <dbReference type="Proteomes" id="UP000245207"/>
    </source>
</evidence>
<dbReference type="OrthoDB" id="1877784at2759"/>
<sequence length="74" mass="8534">MATVNVNTNLQVHTKTTIEHVRPVAKFPPSIWGDSFLSFVLDNSKMQTYAKTMEEPKVQLRRMIIDPTIDMNEK</sequence>
<organism evidence="1 2">
    <name type="scientific">Artemisia annua</name>
    <name type="common">Sweet wormwood</name>
    <dbReference type="NCBI Taxonomy" id="35608"/>
    <lineage>
        <taxon>Eukaryota</taxon>
        <taxon>Viridiplantae</taxon>
        <taxon>Streptophyta</taxon>
        <taxon>Embryophyta</taxon>
        <taxon>Tracheophyta</taxon>
        <taxon>Spermatophyta</taxon>
        <taxon>Magnoliopsida</taxon>
        <taxon>eudicotyledons</taxon>
        <taxon>Gunneridae</taxon>
        <taxon>Pentapetalae</taxon>
        <taxon>asterids</taxon>
        <taxon>campanulids</taxon>
        <taxon>Asterales</taxon>
        <taxon>Asteraceae</taxon>
        <taxon>Asteroideae</taxon>
        <taxon>Anthemideae</taxon>
        <taxon>Artemisiinae</taxon>
        <taxon>Artemisia</taxon>
    </lineage>
</organism>
<name>A0A2U1NSQ2_ARTAN</name>
<dbReference type="EMBL" id="PKPP01002261">
    <property type="protein sequence ID" value="PWA76498.1"/>
    <property type="molecule type" value="Genomic_DNA"/>
</dbReference>
<dbReference type="Proteomes" id="UP000245207">
    <property type="component" value="Unassembled WGS sequence"/>
</dbReference>
<reference evidence="1 2" key="1">
    <citation type="journal article" date="2018" name="Mol. Plant">
        <title>The genome of Artemisia annua provides insight into the evolution of Asteraceae family and artemisinin biosynthesis.</title>
        <authorList>
            <person name="Shen Q."/>
            <person name="Zhang L."/>
            <person name="Liao Z."/>
            <person name="Wang S."/>
            <person name="Yan T."/>
            <person name="Shi P."/>
            <person name="Liu M."/>
            <person name="Fu X."/>
            <person name="Pan Q."/>
            <person name="Wang Y."/>
            <person name="Lv Z."/>
            <person name="Lu X."/>
            <person name="Zhang F."/>
            <person name="Jiang W."/>
            <person name="Ma Y."/>
            <person name="Chen M."/>
            <person name="Hao X."/>
            <person name="Li L."/>
            <person name="Tang Y."/>
            <person name="Lv G."/>
            <person name="Zhou Y."/>
            <person name="Sun X."/>
            <person name="Brodelius P.E."/>
            <person name="Rose J.K.C."/>
            <person name="Tang K."/>
        </authorList>
    </citation>
    <scope>NUCLEOTIDE SEQUENCE [LARGE SCALE GENOMIC DNA]</scope>
    <source>
        <strain evidence="2">cv. Huhao1</strain>
        <tissue evidence="1">Leaf</tissue>
    </source>
</reference>
<dbReference type="Gene3D" id="1.10.600.10">
    <property type="entry name" value="Farnesyl Diphosphate Synthase"/>
    <property type="match status" value="1"/>
</dbReference>
<dbReference type="AlphaFoldDB" id="A0A2U1NSQ2"/>
<keyword evidence="2" id="KW-1185">Reference proteome</keyword>
<comment type="caution">
    <text evidence="1">The sequence shown here is derived from an EMBL/GenBank/DDBJ whole genome shotgun (WGS) entry which is preliminary data.</text>
</comment>
<dbReference type="InterPro" id="IPR008949">
    <property type="entry name" value="Isoprenoid_synthase_dom_sf"/>
</dbReference>
<protein>
    <submittedName>
        <fullName evidence="1">Terpene synthase 8</fullName>
    </submittedName>
</protein>